<dbReference type="Proteomes" id="UP000823775">
    <property type="component" value="Unassembled WGS sequence"/>
</dbReference>
<name>A0ABS8SI24_DATST</name>
<gene>
    <name evidence="1" type="ORF">HAX54_038499</name>
</gene>
<protein>
    <submittedName>
        <fullName evidence="1">Uncharacterized protein</fullName>
    </submittedName>
</protein>
<keyword evidence="2" id="KW-1185">Reference proteome</keyword>
<evidence type="ECO:0000313" key="1">
    <source>
        <dbReference type="EMBL" id="MCD7458528.1"/>
    </source>
</evidence>
<feature type="non-terminal residue" evidence="1">
    <location>
        <position position="1"/>
    </location>
</feature>
<proteinExistence type="predicted"/>
<organism evidence="1 2">
    <name type="scientific">Datura stramonium</name>
    <name type="common">Jimsonweed</name>
    <name type="synonym">Common thornapple</name>
    <dbReference type="NCBI Taxonomy" id="4076"/>
    <lineage>
        <taxon>Eukaryota</taxon>
        <taxon>Viridiplantae</taxon>
        <taxon>Streptophyta</taxon>
        <taxon>Embryophyta</taxon>
        <taxon>Tracheophyta</taxon>
        <taxon>Spermatophyta</taxon>
        <taxon>Magnoliopsida</taxon>
        <taxon>eudicotyledons</taxon>
        <taxon>Gunneridae</taxon>
        <taxon>Pentapetalae</taxon>
        <taxon>asterids</taxon>
        <taxon>lamiids</taxon>
        <taxon>Solanales</taxon>
        <taxon>Solanaceae</taxon>
        <taxon>Solanoideae</taxon>
        <taxon>Datureae</taxon>
        <taxon>Datura</taxon>
    </lineage>
</organism>
<comment type="caution">
    <text evidence="1">The sequence shown here is derived from an EMBL/GenBank/DDBJ whole genome shotgun (WGS) entry which is preliminary data.</text>
</comment>
<accession>A0ABS8SI24</accession>
<reference evidence="1 2" key="1">
    <citation type="journal article" date="2021" name="BMC Genomics">
        <title>Datura genome reveals duplications of psychoactive alkaloid biosynthetic genes and high mutation rate following tissue culture.</title>
        <authorList>
            <person name="Rajewski A."/>
            <person name="Carter-House D."/>
            <person name="Stajich J."/>
            <person name="Litt A."/>
        </authorList>
    </citation>
    <scope>NUCLEOTIDE SEQUENCE [LARGE SCALE GENOMIC DNA]</scope>
    <source>
        <strain evidence="1">AR-01</strain>
    </source>
</reference>
<sequence length="76" mass="8372">HFKKAKLMEELDSKRVANDMLLTGETQIQTCETQGPLLCNFLAPASGGWSPAKRRFKLVNHRSNAGQASNQLLGNC</sequence>
<dbReference type="EMBL" id="JACEIK010000526">
    <property type="protein sequence ID" value="MCD7458528.1"/>
    <property type="molecule type" value="Genomic_DNA"/>
</dbReference>
<evidence type="ECO:0000313" key="2">
    <source>
        <dbReference type="Proteomes" id="UP000823775"/>
    </source>
</evidence>